<protein>
    <submittedName>
        <fullName evidence="1">Uncharacterized protein</fullName>
    </submittedName>
</protein>
<comment type="caution">
    <text evidence="1">The sequence shown here is derived from an EMBL/GenBank/DDBJ whole genome shotgun (WGS) entry which is preliminary data.</text>
</comment>
<dbReference type="Proteomes" id="UP000784294">
    <property type="component" value="Unassembled WGS sequence"/>
</dbReference>
<name>A0A3S5BVH7_9PLAT</name>
<keyword evidence="2" id="KW-1185">Reference proteome</keyword>
<dbReference type="EMBL" id="CAAALY010272155">
    <property type="protein sequence ID" value="VEL42019.1"/>
    <property type="molecule type" value="Genomic_DNA"/>
</dbReference>
<sequence>MSRRYRRKLRRTVSRGLVRVNAASVFGEIISRIPASQLFIRNENSRHNMSLGNSLKPIFIHIHDHIIEKLTSGQSKQVGSSRANRQLVVNKCPSSRGGIDLGNTSLNTFSFRRVDVVWPRFCNLVMLSRRLR</sequence>
<proteinExistence type="predicted"/>
<evidence type="ECO:0000313" key="1">
    <source>
        <dbReference type="EMBL" id="VEL42019.1"/>
    </source>
</evidence>
<evidence type="ECO:0000313" key="2">
    <source>
        <dbReference type="Proteomes" id="UP000784294"/>
    </source>
</evidence>
<organism evidence="1 2">
    <name type="scientific">Protopolystoma xenopodis</name>
    <dbReference type="NCBI Taxonomy" id="117903"/>
    <lineage>
        <taxon>Eukaryota</taxon>
        <taxon>Metazoa</taxon>
        <taxon>Spiralia</taxon>
        <taxon>Lophotrochozoa</taxon>
        <taxon>Platyhelminthes</taxon>
        <taxon>Monogenea</taxon>
        <taxon>Polyopisthocotylea</taxon>
        <taxon>Polystomatidea</taxon>
        <taxon>Polystomatidae</taxon>
        <taxon>Protopolystoma</taxon>
    </lineage>
</organism>
<gene>
    <name evidence="1" type="ORF">PXEA_LOCUS35459</name>
</gene>
<accession>A0A3S5BVH7</accession>
<reference evidence="1" key="1">
    <citation type="submission" date="2018-11" db="EMBL/GenBank/DDBJ databases">
        <authorList>
            <consortium name="Pathogen Informatics"/>
        </authorList>
    </citation>
    <scope>NUCLEOTIDE SEQUENCE</scope>
</reference>
<dbReference type="AlphaFoldDB" id="A0A3S5BVH7"/>